<organism evidence="1 2">
    <name type="scientific">Hafnia alvei</name>
    <dbReference type="NCBI Taxonomy" id="569"/>
    <lineage>
        <taxon>Bacteria</taxon>
        <taxon>Pseudomonadati</taxon>
        <taxon>Pseudomonadota</taxon>
        <taxon>Gammaproteobacteria</taxon>
        <taxon>Enterobacterales</taxon>
        <taxon>Hafniaceae</taxon>
        <taxon>Hafnia</taxon>
    </lineage>
</organism>
<protein>
    <submittedName>
        <fullName evidence="1">Malonate decarboxylase subunit delta</fullName>
    </submittedName>
</protein>
<dbReference type="EMBL" id="UGHP01000001">
    <property type="protein sequence ID" value="STQ79437.1"/>
    <property type="molecule type" value="Genomic_DNA"/>
</dbReference>
<gene>
    <name evidence="1" type="primary">mdcC_1</name>
    <name evidence="1" type="ORF">NCTC8105_01520</name>
</gene>
<evidence type="ECO:0000313" key="1">
    <source>
        <dbReference type="EMBL" id="STQ79437.1"/>
    </source>
</evidence>
<evidence type="ECO:0000313" key="2">
    <source>
        <dbReference type="Proteomes" id="UP000254821"/>
    </source>
</evidence>
<dbReference type="Proteomes" id="UP000254821">
    <property type="component" value="Unassembled WGS sequence"/>
</dbReference>
<proteinExistence type="predicted"/>
<accession>A0A377PGE7</accession>
<sequence length="34" mass="3569">MERIELSYPASETLPNKALSGVVGSGDMEVLFGA</sequence>
<reference evidence="1 2" key="1">
    <citation type="submission" date="2018-06" db="EMBL/GenBank/DDBJ databases">
        <authorList>
            <consortium name="Pathogen Informatics"/>
            <person name="Doyle S."/>
        </authorList>
    </citation>
    <scope>NUCLEOTIDE SEQUENCE [LARGE SCALE GENOMIC DNA]</scope>
    <source>
        <strain evidence="1 2">NCTC8105</strain>
    </source>
</reference>
<name>A0A377PGE7_HAFAL</name>
<dbReference type="AlphaFoldDB" id="A0A377PGE7"/>